<dbReference type="InterPro" id="IPR036249">
    <property type="entry name" value="Thioredoxin-like_sf"/>
</dbReference>
<accession>A0A0A2MU10</accession>
<dbReference type="RefSeq" id="WP_026992475.1">
    <property type="nucleotide sequence ID" value="NZ_JRLY01000001.1"/>
</dbReference>
<gene>
    <name evidence="1" type="ORF">Q766_03055</name>
</gene>
<dbReference type="EMBL" id="JRLY01000001">
    <property type="protein sequence ID" value="KGO95096.1"/>
    <property type="molecule type" value="Genomic_DNA"/>
</dbReference>
<comment type="caution">
    <text evidence="1">The sequence shown here is derived from an EMBL/GenBank/DDBJ whole genome shotgun (WGS) entry which is preliminary data.</text>
</comment>
<dbReference type="Gene3D" id="3.40.30.10">
    <property type="entry name" value="Glutaredoxin"/>
    <property type="match status" value="1"/>
</dbReference>
<dbReference type="CDD" id="cd02947">
    <property type="entry name" value="TRX_family"/>
    <property type="match status" value="1"/>
</dbReference>
<dbReference type="eggNOG" id="COG3118">
    <property type="taxonomic scope" value="Bacteria"/>
</dbReference>
<evidence type="ECO:0000313" key="1">
    <source>
        <dbReference type="EMBL" id="KGO95096.1"/>
    </source>
</evidence>
<proteinExistence type="predicted"/>
<evidence type="ECO:0008006" key="3">
    <source>
        <dbReference type="Google" id="ProtNLM"/>
    </source>
</evidence>
<dbReference type="AlphaFoldDB" id="A0A0A2MU10"/>
<reference evidence="1 2" key="1">
    <citation type="submission" date="2013-09" db="EMBL/GenBank/DDBJ databases">
        <authorList>
            <person name="Zeng Z."/>
            <person name="Chen C."/>
        </authorList>
    </citation>
    <scope>NUCLEOTIDE SEQUENCE [LARGE SCALE GENOMIC DNA]</scope>
    <source>
        <strain evidence="1 2">WB 4.1-42</strain>
    </source>
</reference>
<evidence type="ECO:0000313" key="2">
    <source>
        <dbReference type="Proteomes" id="UP000030111"/>
    </source>
</evidence>
<keyword evidence="2" id="KW-1185">Reference proteome</keyword>
<name>A0A0A2MU10_9FLAO</name>
<sequence length="101" mass="11515">MENFTIVINGDDPVLVDFVNNKAFGSHAYALEEVANALGERLRIIKVDTAKNKTILSAYGLHLQNSFSPTLILFRKGKMLWRDNQELSKTDIMMNIVYNLR</sequence>
<dbReference type="SUPFAM" id="SSF52833">
    <property type="entry name" value="Thioredoxin-like"/>
    <property type="match status" value="1"/>
</dbReference>
<dbReference type="Proteomes" id="UP000030111">
    <property type="component" value="Unassembled WGS sequence"/>
</dbReference>
<dbReference type="STRING" id="1121898.GCA_000422725_01084"/>
<protein>
    <recommendedName>
        <fullName evidence="3">Thioredoxin</fullName>
    </recommendedName>
</protein>
<organism evidence="1 2">
    <name type="scientific">Flavobacterium subsaxonicum WB 4.1-42 = DSM 21790</name>
    <dbReference type="NCBI Taxonomy" id="1121898"/>
    <lineage>
        <taxon>Bacteria</taxon>
        <taxon>Pseudomonadati</taxon>
        <taxon>Bacteroidota</taxon>
        <taxon>Flavobacteriia</taxon>
        <taxon>Flavobacteriales</taxon>
        <taxon>Flavobacteriaceae</taxon>
        <taxon>Flavobacterium</taxon>
    </lineage>
</organism>